<accession>A0A804L2Y6</accession>
<proteinExistence type="predicted"/>
<evidence type="ECO:0000313" key="2">
    <source>
        <dbReference type="Proteomes" id="UP000012960"/>
    </source>
</evidence>
<keyword evidence="2" id="KW-1185">Reference proteome</keyword>
<dbReference type="Gramene" id="Ma11_t01200.1">
    <property type="protein sequence ID" value="Ma11_p01200.1"/>
    <property type="gene ID" value="Ma11_g01200"/>
</dbReference>
<protein>
    <submittedName>
        <fullName evidence="1">Uncharacterized protein</fullName>
    </submittedName>
</protein>
<name>A0A804L2Y6_MUSAM</name>
<reference evidence="1" key="1">
    <citation type="submission" date="2021-05" db="UniProtKB">
        <authorList>
            <consortium name="EnsemblPlants"/>
        </authorList>
    </citation>
    <scope>IDENTIFICATION</scope>
    <source>
        <strain evidence="1">subsp. malaccensis</strain>
    </source>
</reference>
<organism evidence="1 2">
    <name type="scientific">Musa acuminata subsp. malaccensis</name>
    <name type="common">Wild banana</name>
    <name type="synonym">Musa malaccensis</name>
    <dbReference type="NCBI Taxonomy" id="214687"/>
    <lineage>
        <taxon>Eukaryota</taxon>
        <taxon>Viridiplantae</taxon>
        <taxon>Streptophyta</taxon>
        <taxon>Embryophyta</taxon>
        <taxon>Tracheophyta</taxon>
        <taxon>Spermatophyta</taxon>
        <taxon>Magnoliopsida</taxon>
        <taxon>Liliopsida</taxon>
        <taxon>Zingiberales</taxon>
        <taxon>Musaceae</taxon>
        <taxon>Musa</taxon>
    </lineage>
</organism>
<dbReference type="InParanoid" id="A0A804L2Y6"/>
<sequence>MAFASTIPNNPLGKILREGLIKLATSEL</sequence>
<dbReference type="AlphaFoldDB" id="A0A804L2Y6"/>
<dbReference type="Proteomes" id="UP000012960">
    <property type="component" value="Unplaced"/>
</dbReference>
<evidence type="ECO:0000313" key="1">
    <source>
        <dbReference type="EnsemblPlants" id="Ma11_p01200.1"/>
    </source>
</evidence>
<dbReference type="EnsemblPlants" id="Ma11_t01200.1">
    <property type="protein sequence ID" value="Ma11_p01200.1"/>
    <property type="gene ID" value="Ma11_g01200"/>
</dbReference>